<dbReference type="Pfam" id="PF03965">
    <property type="entry name" value="Penicillinase_R"/>
    <property type="match status" value="1"/>
</dbReference>
<dbReference type="InterPro" id="IPR005650">
    <property type="entry name" value="BlaI_family"/>
</dbReference>
<evidence type="ECO:0000313" key="5">
    <source>
        <dbReference type="EMBL" id="GAC21125.1"/>
    </source>
</evidence>
<name>K6ZCH0_9ALTE</name>
<comment type="similarity">
    <text evidence="1">Belongs to the BlaI transcriptional regulatory family.</text>
</comment>
<gene>
    <name evidence="5" type="ORF">GARC_4183</name>
</gene>
<dbReference type="RefSeq" id="WP_007623738.1">
    <property type="nucleotide sequence ID" value="NZ_BAEO01000060.1"/>
</dbReference>
<dbReference type="OrthoDB" id="6385403at2"/>
<comment type="caution">
    <text evidence="5">The sequence shown here is derived from an EMBL/GenBank/DDBJ whole genome shotgun (WGS) entry which is preliminary data.</text>
</comment>
<dbReference type="PIRSF" id="PIRSF019455">
    <property type="entry name" value="CopR_AtkY"/>
    <property type="match status" value="1"/>
</dbReference>
<keyword evidence="2" id="KW-0805">Transcription regulation</keyword>
<keyword evidence="6" id="KW-1185">Reference proteome</keyword>
<dbReference type="InterPro" id="IPR036390">
    <property type="entry name" value="WH_DNA-bd_sf"/>
</dbReference>
<dbReference type="InterPro" id="IPR036388">
    <property type="entry name" value="WH-like_DNA-bd_sf"/>
</dbReference>
<evidence type="ECO:0000256" key="3">
    <source>
        <dbReference type="ARBA" id="ARBA00023125"/>
    </source>
</evidence>
<reference evidence="5 6" key="1">
    <citation type="journal article" date="2017" name="Antonie Van Leeuwenhoek">
        <title>Rhizobium rhizosphaerae sp. nov., a novel species isolated from rice rhizosphere.</title>
        <authorList>
            <person name="Zhao J.J."/>
            <person name="Zhang J."/>
            <person name="Zhang R.J."/>
            <person name="Zhang C.W."/>
            <person name="Yin H.Q."/>
            <person name="Zhang X.X."/>
        </authorList>
    </citation>
    <scope>NUCLEOTIDE SEQUENCE [LARGE SCALE GENOMIC DNA]</scope>
    <source>
        <strain evidence="5 6">BSs20135</strain>
    </source>
</reference>
<evidence type="ECO:0000256" key="2">
    <source>
        <dbReference type="ARBA" id="ARBA00023015"/>
    </source>
</evidence>
<sequence length="129" mass="14651">MKTDIKLSEFELDVMNILWQAGKASAPEVHEKIKLDKDVSYSTVKTIIDRLEQKEAVTRADQQGRTIYYAPAIEREALSPPLLKGFLKRMFAGDPHKMVAQLLANEQLDNSEIEQLENMLAAHKAKNNK</sequence>
<evidence type="ECO:0000256" key="1">
    <source>
        <dbReference type="ARBA" id="ARBA00011046"/>
    </source>
</evidence>
<dbReference type="GO" id="GO:0003677">
    <property type="term" value="F:DNA binding"/>
    <property type="evidence" value="ECO:0007669"/>
    <property type="project" value="UniProtKB-KW"/>
</dbReference>
<accession>K6ZCH0</accession>
<dbReference type="eggNOG" id="COG3682">
    <property type="taxonomic scope" value="Bacteria"/>
</dbReference>
<evidence type="ECO:0000313" key="6">
    <source>
        <dbReference type="Proteomes" id="UP000006327"/>
    </source>
</evidence>
<dbReference type="STRING" id="493475.GARC_4183"/>
<dbReference type="Proteomes" id="UP000006327">
    <property type="component" value="Unassembled WGS sequence"/>
</dbReference>
<organism evidence="5 6">
    <name type="scientific">Paraglaciecola arctica BSs20135</name>
    <dbReference type="NCBI Taxonomy" id="493475"/>
    <lineage>
        <taxon>Bacteria</taxon>
        <taxon>Pseudomonadati</taxon>
        <taxon>Pseudomonadota</taxon>
        <taxon>Gammaproteobacteria</taxon>
        <taxon>Alteromonadales</taxon>
        <taxon>Alteromonadaceae</taxon>
        <taxon>Paraglaciecola</taxon>
    </lineage>
</organism>
<protein>
    <submittedName>
        <fullName evidence="5">Uncharacterized protein</fullName>
    </submittedName>
</protein>
<evidence type="ECO:0000256" key="4">
    <source>
        <dbReference type="ARBA" id="ARBA00023163"/>
    </source>
</evidence>
<dbReference type="SUPFAM" id="SSF46785">
    <property type="entry name" value="Winged helix' DNA-binding domain"/>
    <property type="match status" value="1"/>
</dbReference>
<keyword evidence="3" id="KW-0238">DNA-binding</keyword>
<dbReference type="Gene3D" id="1.10.10.10">
    <property type="entry name" value="Winged helix-like DNA-binding domain superfamily/Winged helix DNA-binding domain"/>
    <property type="match status" value="1"/>
</dbReference>
<keyword evidence="4" id="KW-0804">Transcription</keyword>
<proteinExistence type="inferred from homology"/>
<dbReference type="GO" id="GO:0045892">
    <property type="term" value="P:negative regulation of DNA-templated transcription"/>
    <property type="evidence" value="ECO:0007669"/>
    <property type="project" value="InterPro"/>
</dbReference>
<dbReference type="AlphaFoldDB" id="K6ZCH0"/>
<dbReference type="Gene3D" id="1.10.4040.10">
    <property type="entry name" value="Penicillinase repressor domain"/>
    <property type="match status" value="1"/>
</dbReference>
<dbReference type="EMBL" id="BAEO01000060">
    <property type="protein sequence ID" value="GAC21125.1"/>
    <property type="molecule type" value="Genomic_DNA"/>
</dbReference>